<evidence type="ECO:0000256" key="1">
    <source>
        <dbReference type="ARBA" id="ARBA00001971"/>
    </source>
</evidence>
<dbReference type="PRINTS" id="PR00385">
    <property type="entry name" value="P450"/>
</dbReference>
<proteinExistence type="inferred from homology"/>
<dbReference type="HOGENOM" id="CLU_022195_1_0_1"/>
<evidence type="ECO:0000313" key="8">
    <source>
        <dbReference type="EMBL" id="KII83969.1"/>
    </source>
</evidence>
<dbReference type="AlphaFoldDB" id="A0A0C9T3R2"/>
<dbReference type="InterPro" id="IPR036396">
    <property type="entry name" value="Cyt_P450_sf"/>
</dbReference>
<keyword evidence="7" id="KW-0503">Monooxygenase</keyword>
<dbReference type="GO" id="GO:0020037">
    <property type="term" value="F:heme binding"/>
    <property type="evidence" value="ECO:0007669"/>
    <property type="project" value="InterPro"/>
</dbReference>
<evidence type="ECO:0000256" key="6">
    <source>
        <dbReference type="PIRSR" id="PIRSR602403-1"/>
    </source>
</evidence>
<evidence type="ECO:0000256" key="7">
    <source>
        <dbReference type="RuleBase" id="RU000461"/>
    </source>
</evidence>
<evidence type="ECO:0000256" key="2">
    <source>
        <dbReference type="ARBA" id="ARBA00010617"/>
    </source>
</evidence>
<feature type="binding site" description="axial binding residue" evidence="6">
    <location>
        <position position="353"/>
    </location>
    <ligand>
        <name>heme</name>
        <dbReference type="ChEBI" id="CHEBI:30413"/>
    </ligand>
    <ligandPart>
        <name>Fe</name>
        <dbReference type="ChEBI" id="CHEBI:18248"/>
    </ligandPart>
</feature>
<dbReference type="GO" id="GO:0016705">
    <property type="term" value="F:oxidoreductase activity, acting on paired donors, with incorporation or reduction of molecular oxygen"/>
    <property type="evidence" value="ECO:0007669"/>
    <property type="project" value="InterPro"/>
</dbReference>
<accession>A0A0C9T3R2</accession>
<dbReference type="PRINTS" id="PR00465">
    <property type="entry name" value="EP450IV"/>
</dbReference>
<dbReference type="GO" id="GO:0004497">
    <property type="term" value="F:monooxygenase activity"/>
    <property type="evidence" value="ECO:0007669"/>
    <property type="project" value="UniProtKB-KW"/>
</dbReference>
<evidence type="ECO:0000313" key="9">
    <source>
        <dbReference type="Proteomes" id="UP000053263"/>
    </source>
</evidence>
<keyword evidence="4 7" id="KW-0560">Oxidoreductase</keyword>
<dbReference type="SUPFAM" id="SSF48264">
    <property type="entry name" value="Cytochrome P450"/>
    <property type="match status" value="1"/>
</dbReference>
<dbReference type="Proteomes" id="UP000053263">
    <property type="component" value="Unassembled WGS sequence"/>
</dbReference>
<evidence type="ECO:0008006" key="10">
    <source>
        <dbReference type="Google" id="ProtNLM"/>
    </source>
</evidence>
<comment type="similarity">
    <text evidence="2 7">Belongs to the cytochrome P450 family.</text>
</comment>
<dbReference type="InterPro" id="IPR017972">
    <property type="entry name" value="Cyt_P450_CS"/>
</dbReference>
<keyword evidence="5 6" id="KW-0408">Iron</keyword>
<dbReference type="CDD" id="cd11041">
    <property type="entry name" value="CYP503A1-like"/>
    <property type="match status" value="1"/>
</dbReference>
<evidence type="ECO:0000256" key="5">
    <source>
        <dbReference type="ARBA" id="ARBA00023004"/>
    </source>
</evidence>
<protein>
    <recommendedName>
        <fullName evidence="10">Cytochrome P450</fullName>
    </recommendedName>
</protein>
<dbReference type="Gene3D" id="1.10.630.10">
    <property type="entry name" value="Cytochrome P450"/>
    <property type="match status" value="1"/>
</dbReference>
<comment type="cofactor">
    <cofactor evidence="1 6">
        <name>heme</name>
        <dbReference type="ChEBI" id="CHEBI:30413"/>
    </cofactor>
</comment>
<organism evidence="8 9">
    <name type="scientific">Plicaturopsis crispa FD-325 SS-3</name>
    <dbReference type="NCBI Taxonomy" id="944288"/>
    <lineage>
        <taxon>Eukaryota</taxon>
        <taxon>Fungi</taxon>
        <taxon>Dikarya</taxon>
        <taxon>Basidiomycota</taxon>
        <taxon>Agaricomycotina</taxon>
        <taxon>Agaricomycetes</taxon>
        <taxon>Agaricomycetidae</taxon>
        <taxon>Amylocorticiales</taxon>
        <taxon>Amylocorticiaceae</taxon>
        <taxon>Plicatura</taxon>
        <taxon>Plicaturopsis crispa</taxon>
    </lineage>
</organism>
<dbReference type="Pfam" id="PF00067">
    <property type="entry name" value="p450"/>
    <property type="match status" value="1"/>
</dbReference>
<sequence>MKEIKNATEAFSFNDAFRERLSARHTFSDDLFVHPYHLDIISKRLSQKLTTVIPEVLDEITMAFEENVDIGSDWTPIDNFNVMLKSISRTTSKIFVGLPLGRNQDYLDKAVAFATIASKAGHTIDMVPEILKPIVSWFVMDKGAALKKVLDDIGPIFLKRKQKMEELGDRWTDRPNDAIQWILDLAPPDSSIDNMCMRILFLNFTAIHTSTISITQVLLDLGAHPEFQEPLREEIESVLREFGGWTKQALTKMKKLDSCMRESQRLNGVVIGTAMRKATVSQSLSDGTFIPKGTWVFVPSGALHRSEILYENPLEFDPFRYSRMREQPGHEAKHQLVSVDENNLGFGLGNHACPGRFFAANELKVLLAFIICNYEFKTPTSDRPKNGFYATSCFPDPSKHLLFRERVDREHSSVNRFK</sequence>
<gene>
    <name evidence="8" type="ORF">PLICRDRAFT_46743</name>
</gene>
<dbReference type="GO" id="GO:0005506">
    <property type="term" value="F:iron ion binding"/>
    <property type="evidence" value="ECO:0007669"/>
    <property type="project" value="InterPro"/>
</dbReference>
<dbReference type="EMBL" id="KN832573">
    <property type="protein sequence ID" value="KII83969.1"/>
    <property type="molecule type" value="Genomic_DNA"/>
</dbReference>
<reference evidence="8 9" key="1">
    <citation type="submission" date="2014-06" db="EMBL/GenBank/DDBJ databases">
        <title>Evolutionary Origins and Diversification of the Mycorrhizal Mutualists.</title>
        <authorList>
            <consortium name="DOE Joint Genome Institute"/>
            <consortium name="Mycorrhizal Genomics Consortium"/>
            <person name="Kohler A."/>
            <person name="Kuo A."/>
            <person name="Nagy L.G."/>
            <person name="Floudas D."/>
            <person name="Copeland A."/>
            <person name="Barry K.W."/>
            <person name="Cichocki N."/>
            <person name="Veneault-Fourrey C."/>
            <person name="LaButti K."/>
            <person name="Lindquist E.A."/>
            <person name="Lipzen A."/>
            <person name="Lundell T."/>
            <person name="Morin E."/>
            <person name="Murat C."/>
            <person name="Riley R."/>
            <person name="Ohm R."/>
            <person name="Sun H."/>
            <person name="Tunlid A."/>
            <person name="Henrissat B."/>
            <person name="Grigoriev I.V."/>
            <person name="Hibbett D.S."/>
            <person name="Martin F."/>
        </authorList>
    </citation>
    <scope>NUCLEOTIDE SEQUENCE [LARGE SCALE GENOMIC DNA]</scope>
    <source>
        <strain evidence="8 9">FD-325 SS-3</strain>
    </source>
</reference>
<dbReference type="InterPro" id="IPR002403">
    <property type="entry name" value="Cyt_P450_E_grp-IV"/>
</dbReference>
<name>A0A0C9T3R2_PLICR</name>
<evidence type="ECO:0000256" key="4">
    <source>
        <dbReference type="ARBA" id="ARBA00023002"/>
    </source>
</evidence>
<dbReference type="PANTHER" id="PTHR46206">
    <property type="entry name" value="CYTOCHROME P450"/>
    <property type="match status" value="1"/>
</dbReference>
<keyword evidence="9" id="KW-1185">Reference proteome</keyword>
<dbReference type="PROSITE" id="PS00086">
    <property type="entry name" value="CYTOCHROME_P450"/>
    <property type="match status" value="1"/>
</dbReference>
<keyword evidence="3 6" id="KW-0479">Metal-binding</keyword>
<dbReference type="InterPro" id="IPR001128">
    <property type="entry name" value="Cyt_P450"/>
</dbReference>
<evidence type="ECO:0000256" key="3">
    <source>
        <dbReference type="ARBA" id="ARBA00022723"/>
    </source>
</evidence>
<dbReference type="OrthoDB" id="1844152at2759"/>
<keyword evidence="6 7" id="KW-0349">Heme</keyword>